<evidence type="ECO:0000313" key="3">
    <source>
        <dbReference type="EMBL" id="BAC50585.1"/>
    </source>
</evidence>
<feature type="transmembrane region" description="Helical" evidence="2">
    <location>
        <begin position="50"/>
        <end position="67"/>
    </location>
</feature>
<dbReference type="EnsemblBacteria" id="BAC50585">
    <property type="protein sequence ID" value="BAC50585"/>
    <property type="gene ID" value="BAC50585"/>
</dbReference>
<dbReference type="KEGG" id="bja:bll5320"/>
<dbReference type="AlphaFoldDB" id="Q89JG3"/>
<reference evidence="4" key="1">
    <citation type="journal article" date="2002" name="DNA Res.">
        <title>Complete genomic sequence of nitrogen-fixing symbiotic bacterium Bradyrhizobium japonicum USDA110.</title>
        <authorList>
            <person name="Kaneko T."/>
            <person name="Nakamura Y."/>
            <person name="Sato S."/>
            <person name="Minamisawa K."/>
            <person name="Uchiumi T."/>
            <person name="Sasamoto S."/>
            <person name="Watanabe A."/>
            <person name="Idesawa K."/>
            <person name="Iriguchi M."/>
            <person name="Kawashima K."/>
            <person name="Kohara M."/>
            <person name="Matsumoto M."/>
            <person name="Shimpo S."/>
            <person name="Tsuruoka H."/>
            <person name="Wada T."/>
            <person name="Yamada M."/>
            <person name="Tabata S."/>
        </authorList>
    </citation>
    <scope>NUCLEOTIDE SEQUENCE [LARGE SCALE GENOMIC DNA]</scope>
    <source>
        <strain evidence="4">JCM 10833 / BCRC 13528 / IAM 13628 / NBRC 14792 / USDA 110</strain>
    </source>
</reference>
<dbReference type="Proteomes" id="UP000002526">
    <property type="component" value="Chromosome"/>
</dbReference>
<protein>
    <submittedName>
        <fullName evidence="3">Bll5320 protein</fullName>
    </submittedName>
</protein>
<name>Q89JG3_BRADU</name>
<dbReference type="PATRIC" id="fig|224911.44.peg.5214"/>
<keyword evidence="2" id="KW-1133">Transmembrane helix</keyword>
<evidence type="ECO:0000256" key="1">
    <source>
        <dbReference type="SAM" id="MobiDB-lite"/>
    </source>
</evidence>
<feature type="transmembrane region" description="Helical" evidence="2">
    <location>
        <begin position="79"/>
        <end position="98"/>
    </location>
</feature>
<organism evidence="3 4">
    <name type="scientific">Bradyrhizobium diazoefficiens (strain JCM 10833 / BCRC 13528 / IAM 13628 / NBRC 14792 / USDA 110)</name>
    <dbReference type="NCBI Taxonomy" id="224911"/>
    <lineage>
        <taxon>Bacteria</taxon>
        <taxon>Pseudomonadati</taxon>
        <taxon>Pseudomonadota</taxon>
        <taxon>Alphaproteobacteria</taxon>
        <taxon>Hyphomicrobiales</taxon>
        <taxon>Nitrobacteraceae</taxon>
        <taxon>Bradyrhizobium</taxon>
    </lineage>
</organism>
<proteinExistence type="predicted"/>
<dbReference type="STRING" id="224911.AAV28_23995"/>
<dbReference type="RefSeq" id="WP_011088076.1">
    <property type="nucleotide sequence ID" value="NC_004463.1"/>
</dbReference>
<dbReference type="HOGENOM" id="CLU_1692118_0_0_5"/>
<dbReference type="GeneID" id="46492316"/>
<feature type="compositionally biased region" description="Polar residues" evidence="1">
    <location>
        <begin position="14"/>
        <end position="24"/>
    </location>
</feature>
<feature type="transmembrane region" description="Helical" evidence="2">
    <location>
        <begin position="118"/>
        <end position="136"/>
    </location>
</feature>
<keyword evidence="2" id="KW-0472">Membrane</keyword>
<feature type="compositionally biased region" description="Basic and acidic residues" evidence="1">
    <location>
        <begin position="1"/>
        <end position="11"/>
    </location>
</feature>
<dbReference type="InParanoid" id="Q89JG3"/>
<feature type="region of interest" description="Disordered" evidence="1">
    <location>
        <begin position="1"/>
        <end position="24"/>
    </location>
</feature>
<accession>Q89JG3</accession>
<keyword evidence="4" id="KW-1185">Reference proteome</keyword>
<dbReference type="EMBL" id="BA000040">
    <property type="protein sequence ID" value="BAC50585.1"/>
    <property type="molecule type" value="Genomic_DNA"/>
</dbReference>
<keyword evidence="2" id="KW-0812">Transmembrane</keyword>
<evidence type="ECO:0000256" key="2">
    <source>
        <dbReference type="SAM" id="Phobius"/>
    </source>
</evidence>
<gene>
    <name evidence="3" type="ordered locus">bll5320</name>
</gene>
<sequence length="155" mass="17282">MNNEIDKKPAVEEPQQNGRPAASGKSQTMFSRFLAANPEFEFAWHTLKKVFVFIVIALAAAGIHLVVEELEHRKFEAGITVTLRVVAYIVLVVDVIWFLRALLTEMLTLLTDLLLGKLWLRVLTVLTFIVLGAALSNPLKTALFAFLHWIAVAVA</sequence>
<evidence type="ECO:0000313" key="4">
    <source>
        <dbReference type="Proteomes" id="UP000002526"/>
    </source>
</evidence>